<comment type="similarity">
    <text evidence="2">Belongs to the glycosyltransferase 41 family. O-GlcNAc transferase subfamily.</text>
</comment>
<keyword evidence="7 8" id="KW-0802">TPR repeat</keyword>
<dbReference type="Pfam" id="PF13844">
    <property type="entry name" value="Glyco_transf_41"/>
    <property type="match status" value="1"/>
</dbReference>
<dbReference type="Proteomes" id="UP000589716">
    <property type="component" value="Unassembled WGS sequence"/>
</dbReference>
<evidence type="ECO:0000313" key="10">
    <source>
        <dbReference type="EMBL" id="NZA03340.1"/>
    </source>
</evidence>
<dbReference type="InterPro" id="IPR019734">
    <property type="entry name" value="TPR_rpt"/>
</dbReference>
<gene>
    <name evidence="10" type="ORF">H0I39_19470</name>
</gene>
<evidence type="ECO:0000256" key="1">
    <source>
        <dbReference type="ARBA" id="ARBA00004922"/>
    </source>
</evidence>
<keyword evidence="6" id="KW-0677">Repeat</keyword>
<dbReference type="RefSeq" id="WP_180551576.1">
    <property type="nucleotide sequence ID" value="NZ_JACCKX010000001.1"/>
</dbReference>
<protein>
    <recommendedName>
        <fullName evidence="3">protein O-GlcNAc transferase</fullName>
        <ecNumber evidence="3">2.4.1.255</ecNumber>
    </recommendedName>
</protein>
<dbReference type="Pfam" id="PF13432">
    <property type="entry name" value="TPR_16"/>
    <property type="match status" value="3"/>
</dbReference>
<feature type="domain" description="O-GlcNAc transferase C-terminal" evidence="9">
    <location>
        <begin position="297"/>
        <end position="408"/>
    </location>
</feature>
<comment type="pathway">
    <text evidence="1">Protein modification; protein glycosylation.</text>
</comment>
<organism evidence="10 11">
    <name type="scientific">Ottowia beijingensis</name>
    <dbReference type="NCBI Taxonomy" id="1207057"/>
    <lineage>
        <taxon>Bacteria</taxon>
        <taxon>Pseudomonadati</taxon>
        <taxon>Pseudomonadota</taxon>
        <taxon>Betaproteobacteria</taxon>
        <taxon>Burkholderiales</taxon>
        <taxon>Comamonadaceae</taxon>
        <taxon>Ottowia</taxon>
    </lineage>
</organism>
<dbReference type="AlphaFoldDB" id="A0A853IZM5"/>
<dbReference type="PANTHER" id="PTHR44366">
    <property type="entry name" value="UDP-N-ACETYLGLUCOSAMINE--PEPTIDE N-ACETYLGLUCOSAMINYLTRANSFERASE 110 KDA SUBUNIT"/>
    <property type="match status" value="1"/>
</dbReference>
<dbReference type="Gene3D" id="3.40.50.11380">
    <property type="match status" value="1"/>
</dbReference>
<dbReference type="SUPFAM" id="SSF48452">
    <property type="entry name" value="TPR-like"/>
    <property type="match status" value="1"/>
</dbReference>
<keyword evidence="11" id="KW-1185">Reference proteome</keyword>
<dbReference type="EMBL" id="JACCKX010000001">
    <property type="protein sequence ID" value="NZA03340.1"/>
    <property type="molecule type" value="Genomic_DNA"/>
</dbReference>
<sequence length="436" mass="47911">MSTAPSSSAMAPAEQWAQVLRAWQAGACAEVLALLAPSLDASQPADDVLQLAALAHQRLGELPQALQRQQQWVDRHPQQAAGWINLANIQADLGQVDAGLDSLARALALDPQQAAAHFNRGNLLMRQGDAGAAFDAFRRAGELAPERPDPLCNQAQALCALGRFGEALAIMQSVVARYPGLAAGWNGLGMVWHRLSDDAQALRSYQRAVQIDANLVDAWSNAAQVLARLERPDEAAQWARRAVELGGGQAAARTLGVVLVSDRQNPEARQWLEQALQRDPGDTVALNNLLTLDSVQCDWDALDRHLQALRTQWQQGRIEGLQPWRLLSLPVGAAELRAVTEQDCARRFAHVAPTEPGRWRVHVGKPRPARLRVGYFSSDFHQHATSVLMAGLFERHDRSRFEVFGLCLGRYRTDAPDPMRARAGRIRAFRSRWPAG</sequence>
<dbReference type="Gene3D" id="1.25.40.10">
    <property type="entry name" value="Tetratricopeptide repeat domain"/>
    <property type="match status" value="2"/>
</dbReference>
<evidence type="ECO:0000256" key="2">
    <source>
        <dbReference type="ARBA" id="ARBA00005386"/>
    </source>
</evidence>
<dbReference type="InterPro" id="IPR037919">
    <property type="entry name" value="OGT"/>
</dbReference>
<comment type="caution">
    <text evidence="10">The sequence shown here is derived from an EMBL/GenBank/DDBJ whole genome shotgun (WGS) entry which is preliminary data.</text>
</comment>
<feature type="repeat" description="TPR" evidence="8">
    <location>
        <begin position="182"/>
        <end position="215"/>
    </location>
</feature>
<reference evidence="10 11" key="1">
    <citation type="submission" date="2020-07" db="EMBL/GenBank/DDBJ databases">
        <authorList>
            <person name="Maaloum M."/>
        </authorList>
    </citation>
    <scope>NUCLEOTIDE SEQUENCE [LARGE SCALE GENOMIC DNA]</scope>
    <source>
        <strain evidence="10 11">GCS-AN-3</strain>
    </source>
</reference>
<proteinExistence type="inferred from homology"/>
<dbReference type="GO" id="GO:0097363">
    <property type="term" value="F:protein O-acetylglucosaminyltransferase activity"/>
    <property type="evidence" value="ECO:0007669"/>
    <property type="project" value="UniProtKB-EC"/>
</dbReference>
<feature type="repeat" description="TPR" evidence="8">
    <location>
        <begin position="80"/>
        <end position="113"/>
    </location>
</feature>
<dbReference type="InterPro" id="IPR011990">
    <property type="entry name" value="TPR-like_helical_dom_sf"/>
</dbReference>
<evidence type="ECO:0000256" key="5">
    <source>
        <dbReference type="ARBA" id="ARBA00022679"/>
    </source>
</evidence>
<dbReference type="PROSITE" id="PS50005">
    <property type="entry name" value="TPR"/>
    <property type="match status" value="3"/>
</dbReference>
<dbReference type="EC" id="2.4.1.255" evidence="3"/>
<accession>A0A853IZM5</accession>
<evidence type="ECO:0000256" key="3">
    <source>
        <dbReference type="ARBA" id="ARBA00011970"/>
    </source>
</evidence>
<dbReference type="GO" id="GO:0006493">
    <property type="term" value="P:protein O-linked glycosylation"/>
    <property type="evidence" value="ECO:0007669"/>
    <property type="project" value="InterPro"/>
</dbReference>
<evidence type="ECO:0000256" key="6">
    <source>
        <dbReference type="ARBA" id="ARBA00022737"/>
    </source>
</evidence>
<dbReference type="SMART" id="SM00028">
    <property type="entry name" value="TPR"/>
    <property type="match status" value="6"/>
</dbReference>
<evidence type="ECO:0000256" key="8">
    <source>
        <dbReference type="PROSITE-ProRule" id="PRU00339"/>
    </source>
</evidence>
<name>A0A853IZM5_9BURK</name>
<evidence type="ECO:0000256" key="7">
    <source>
        <dbReference type="ARBA" id="ARBA00022803"/>
    </source>
</evidence>
<dbReference type="PANTHER" id="PTHR44366:SF1">
    <property type="entry name" value="UDP-N-ACETYLGLUCOSAMINE--PEPTIDE N-ACETYLGLUCOSAMINYLTRANSFERASE 110 KDA SUBUNIT"/>
    <property type="match status" value="1"/>
</dbReference>
<evidence type="ECO:0000259" key="9">
    <source>
        <dbReference type="Pfam" id="PF13844"/>
    </source>
</evidence>
<evidence type="ECO:0000313" key="11">
    <source>
        <dbReference type="Proteomes" id="UP000589716"/>
    </source>
</evidence>
<dbReference type="InterPro" id="IPR029489">
    <property type="entry name" value="OGT/SEC/SPY_C"/>
</dbReference>
<keyword evidence="4" id="KW-0328">Glycosyltransferase</keyword>
<feature type="repeat" description="TPR" evidence="8">
    <location>
        <begin position="114"/>
        <end position="147"/>
    </location>
</feature>
<evidence type="ECO:0000256" key="4">
    <source>
        <dbReference type="ARBA" id="ARBA00022676"/>
    </source>
</evidence>
<keyword evidence="5" id="KW-0808">Transferase</keyword>